<dbReference type="InterPro" id="IPR012001">
    <property type="entry name" value="Thiamin_PyroP_enz_TPP-bd_dom"/>
</dbReference>
<evidence type="ECO:0000256" key="6">
    <source>
        <dbReference type="ARBA" id="ARBA00023211"/>
    </source>
</evidence>
<evidence type="ECO:0000259" key="10">
    <source>
        <dbReference type="Pfam" id="PF16582"/>
    </source>
</evidence>
<dbReference type="EC" id="2.2.1.9" evidence="7"/>
<dbReference type="NCBIfam" id="TIGR00173">
    <property type="entry name" value="menD"/>
    <property type="match status" value="1"/>
</dbReference>
<evidence type="ECO:0000256" key="3">
    <source>
        <dbReference type="ARBA" id="ARBA00022723"/>
    </source>
</evidence>
<evidence type="ECO:0000313" key="11">
    <source>
        <dbReference type="EMBL" id="GLT17926.1"/>
    </source>
</evidence>
<dbReference type="PIRSF" id="PIRSF004983">
    <property type="entry name" value="MenD"/>
    <property type="match status" value="1"/>
</dbReference>
<evidence type="ECO:0000256" key="5">
    <source>
        <dbReference type="ARBA" id="ARBA00023052"/>
    </source>
</evidence>
<name>A0ABQ6EZ43_9VIBR</name>
<organism evidence="11 12">
    <name type="scientific">Vibrio zhanjiangensis</name>
    <dbReference type="NCBI Taxonomy" id="1046128"/>
    <lineage>
        <taxon>Bacteria</taxon>
        <taxon>Pseudomonadati</taxon>
        <taxon>Pseudomonadota</taxon>
        <taxon>Gammaproteobacteria</taxon>
        <taxon>Vibrionales</taxon>
        <taxon>Vibrionaceae</taxon>
        <taxon>Vibrio</taxon>
    </lineage>
</organism>
<keyword evidence="12" id="KW-1185">Reference proteome</keyword>
<feature type="domain" description="Menaquinone biosynthesis protein MenD middle" evidence="10">
    <location>
        <begin position="189"/>
        <end position="399"/>
    </location>
</feature>
<dbReference type="Pfam" id="PF16582">
    <property type="entry name" value="TPP_enzyme_M_2"/>
    <property type="match status" value="1"/>
</dbReference>
<keyword evidence="3 7" id="KW-0479">Metal-binding</keyword>
<comment type="function">
    <text evidence="7">Catalyzes the thiamine diphosphate-dependent decarboxylation of 2-oxoglutarate and the subsequent addition of the resulting succinic semialdehyde-thiamine pyrophosphate anion to isochorismate to yield 2-succinyl-5-enolpyruvyl-6-hydroxy-3-cyclohexene-1-carboxylate (SEPHCHC).</text>
</comment>
<feature type="domain" description="Thiamine pyrophosphate enzyme N-terminal TPP-binding" evidence="9">
    <location>
        <begin position="14"/>
        <end position="122"/>
    </location>
</feature>
<dbReference type="HAMAP" id="MF_01659">
    <property type="entry name" value="MenD"/>
    <property type="match status" value="1"/>
</dbReference>
<comment type="subunit">
    <text evidence="7">Homodimer.</text>
</comment>
<proteinExistence type="inferred from homology"/>
<evidence type="ECO:0000313" key="12">
    <source>
        <dbReference type="Proteomes" id="UP001157138"/>
    </source>
</evidence>
<dbReference type="InterPro" id="IPR029061">
    <property type="entry name" value="THDP-binding"/>
</dbReference>
<keyword evidence="5 7" id="KW-0786">Thiamine pyrophosphate</keyword>
<dbReference type="PANTHER" id="PTHR42916:SF1">
    <property type="entry name" value="PROTEIN PHYLLO, CHLOROPLASTIC"/>
    <property type="match status" value="1"/>
</dbReference>
<comment type="pathway">
    <text evidence="7">Quinol/quinone metabolism; menaquinone biosynthesis.</text>
</comment>
<dbReference type="CDD" id="cd07037">
    <property type="entry name" value="TPP_PYR_MenD"/>
    <property type="match status" value="1"/>
</dbReference>
<dbReference type="Gene3D" id="3.40.50.970">
    <property type="match status" value="2"/>
</dbReference>
<dbReference type="Proteomes" id="UP001157138">
    <property type="component" value="Unassembled WGS sequence"/>
</dbReference>
<dbReference type="InterPro" id="IPR004433">
    <property type="entry name" value="MenaQ_synth_MenD"/>
</dbReference>
<evidence type="ECO:0000256" key="1">
    <source>
        <dbReference type="ARBA" id="ARBA00022428"/>
    </source>
</evidence>
<keyword evidence="2 7" id="KW-0808">Transferase</keyword>
<evidence type="ECO:0000259" key="9">
    <source>
        <dbReference type="Pfam" id="PF02776"/>
    </source>
</evidence>
<dbReference type="InterPro" id="IPR011766">
    <property type="entry name" value="TPP_enzyme_TPP-bd"/>
</dbReference>
<dbReference type="Gene3D" id="3.40.50.1220">
    <property type="entry name" value="TPP-binding domain"/>
    <property type="match status" value="1"/>
</dbReference>
<accession>A0ABQ6EZ43</accession>
<sequence>MKSNNQAALNRIWSQVLLEELARLGVEQVCIAPGSRSTPLAIEACDNPKLTLHTHFDERGLAFLAHGLSKVSDKPVAIIVTSGTAVANLLPAIVEANITGEKLVVITADRPVELISCGANQAIVQTNVFSAHVREHIALPTPSSSVPLSWLLTSIDHAMHRQNLEGGVVHINCPFPEPLYEPAEKSVYQSYLDKVDAWWCSEQAYSRKSIVSSMFIDQDPSLFPRRGVVLIGDVGIAEAKSAKKLAEIMGWPCLCDPQSGTSSALAHYDIWLQNAVARTILSQTEVIVQFGSRFVSKRLTLWIKQQVEERRAQYHYISPQSERNNPNHLMQVHHVSEICPWVDVYLSNCQHGQPVDIWAKELEIYSKKVRMLAQSYAIENESVTEIGLATTLENLPPDIQIILGNSLFVRLVDMFGVLPNTSVYSNRGASGIDGLIATSAGIVRSNNKPSILFIGDTSALYDLNSLALLTQVKAPIVIVIINNDGGAIFDLLPIDKAHKRQLYQMPHGYQFECAARQFGLSYQKPTTLAEYNFAVTQHLRSGQGALVLELITPSDQASSQLHDVVRHIDAC</sequence>
<comment type="catalytic activity">
    <reaction evidence="7">
        <text>isochorismate + 2-oxoglutarate + H(+) = 5-enolpyruvoyl-6-hydroxy-2-succinyl-cyclohex-3-ene-1-carboxylate + CO2</text>
        <dbReference type="Rhea" id="RHEA:25593"/>
        <dbReference type="ChEBI" id="CHEBI:15378"/>
        <dbReference type="ChEBI" id="CHEBI:16526"/>
        <dbReference type="ChEBI" id="CHEBI:16810"/>
        <dbReference type="ChEBI" id="CHEBI:29780"/>
        <dbReference type="ChEBI" id="CHEBI:58818"/>
        <dbReference type="EC" id="2.2.1.9"/>
    </reaction>
</comment>
<evidence type="ECO:0000256" key="2">
    <source>
        <dbReference type="ARBA" id="ARBA00022679"/>
    </source>
</evidence>
<evidence type="ECO:0000256" key="7">
    <source>
        <dbReference type="HAMAP-Rule" id="MF_01659"/>
    </source>
</evidence>
<evidence type="ECO:0000259" key="8">
    <source>
        <dbReference type="Pfam" id="PF02775"/>
    </source>
</evidence>
<feature type="domain" description="Thiamine pyrophosphate enzyme TPP-binding" evidence="8">
    <location>
        <begin position="435"/>
        <end position="539"/>
    </location>
</feature>
<comment type="cofactor">
    <cofactor evidence="7">
        <name>Mg(2+)</name>
        <dbReference type="ChEBI" id="CHEBI:18420"/>
    </cofactor>
    <cofactor evidence="7">
        <name>Mn(2+)</name>
        <dbReference type="ChEBI" id="CHEBI:29035"/>
    </cofactor>
</comment>
<keyword evidence="4 7" id="KW-0460">Magnesium</keyword>
<evidence type="ECO:0000256" key="4">
    <source>
        <dbReference type="ARBA" id="ARBA00022842"/>
    </source>
</evidence>
<dbReference type="PANTHER" id="PTHR42916">
    <property type="entry name" value="2-SUCCINYL-5-ENOLPYRUVYL-6-HYDROXY-3-CYCLOHEXENE-1-CARBOXYLATE SYNTHASE"/>
    <property type="match status" value="1"/>
</dbReference>
<keyword evidence="6 7" id="KW-0464">Manganese</keyword>
<dbReference type="EMBL" id="BSPW01000029">
    <property type="protein sequence ID" value="GLT17926.1"/>
    <property type="molecule type" value="Genomic_DNA"/>
</dbReference>
<keyword evidence="1 7" id="KW-0474">Menaquinone biosynthesis</keyword>
<dbReference type="InterPro" id="IPR032264">
    <property type="entry name" value="MenD_middle"/>
</dbReference>
<dbReference type="RefSeq" id="WP_284191825.1">
    <property type="nucleotide sequence ID" value="NZ_BSPW01000029.1"/>
</dbReference>
<comment type="caution">
    <text evidence="11">The sequence shown here is derived from an EMBL/GenBank/DDBJ whole genome shotgun (WGS) entry which is preliminary data.</text>
</comment>
<reference evidence="12" key="1">
    <citation type="journal article" date="2019" name="Int. J. Syst. Evol. Microbiol.">
        <title>The Global Catalogue of Microorganisms (GCM) 10K type strain sequencing project: providing services to taxonomists for standard genome sequencing and annotation.</title>
        <authorList>
            <consortium name="The Broad Institute Genomics Platform"/>
            <consortium name="The Broad Institute Genome Sequencing Center for Infectious Disease"/>
            <person name="Wu L."/>
            <person name="Ma J."/>
        </authorList>
    </citation>
    <scope>NUCLEOTIDE SEQUENCE [LARGE SCALE GENOMIC DNA]</scope>
    <source>
        <strain evidence="12">NBRC 108723</strain>
    </source>
</reference>
<dbReference type="CDD" id="cd02009">
    <property type="entry name" value="TPP_SHCHC_synthase"/>
    <property type="match status" value="1"/>
</dbReference>
<comment type="similarity">
    <text evidence="7">Belongs to the TPP enzyme family. MenD subfamily.</text>
</comment>
<protein>
    <recommendedName>
        <fullName evidence="7">2-succinyl-5-enolpyruvyl-6-hydroxy-3-cyclohexene-1-carboxylate synthase</fullName>
        <shortName evidence="7">SEPHCHC synthase</shortName>
        <ecNumber evidence="7">2.2.1.9</ecNumber>
    </recommendedName>
    <alternativeName>
        <fullName evidence="7">Menaquinone biosynthesis protein MenD</fullName>
    </alternativeName>
</protein>
<dbReference type="SUPFAM" id="SSF52518">
    <property type="entry name" value="Thiamin diphosphate-binding fold (THDP-binding)"/>
    <property type="match status" value="2"/>
</dbReference>
<comment type="cofactor">
    <cofactor evidence="7">
        <name>thiamine diphosphate</name>
        <dbReference type="ChEBI" id="CHEBI:58937"/>
    </cofactor>
    <text evidence="7">Binds 1 thiamine pyrophosphate per subunit.</text>
</comment>
<dbReference type="Pfam" id="PF02776">
    <property type="entry name" value="TPP_enzyme_N"/>
    <property type="match status" value="1"/>
</dbReference>
<dbReference type="Pfam" id="PF02775">
    <property type="entry name" value="TPP_enzyme_C"/>
    <property type="match status" value="1"/>
</dbReference>
<gene>
    <name evidence="7 11" type="primary">menD</name>
    <name evidence="11" type="ORF">GCM10007938_17040</name>
</gene>
<comment type="pathway">
    <text evidence="7">Quinol/quinone metabolism; 1,4-dihydroxy-2-naphthoate biosynthesis; 1,4-dihydroxy-2-naphthoate from chorismate: step 2/7.</text>
</comment>